<dbReference type="AlphaFoldDB" id="X1M112"/>
<organism evidence="1">
    <name type="scientific">marine sediment metagenome</name>
    <dbReference type="NCBI Taxonomy" id="412755"/>
    <lineage>
        <taxon>unclassified sequences</taxon>
        <taxon>metagenomes</taxon>
        <taxon>ecological metagenomes</taxon>
    </lineage>
</organism>
<reference evidence="1" key="1">
    <citation type="journal article" date="2014" name="Front. Microbiol.">
        <title>High frequency of phylogenetically diverse reductive dehalogenase-homologous genes in deep subseafloor sedimentary metagenomes.</title>
        <authorList>
            <person name="Kawai M."/>
            <person name="Futagami T."/>
            <person name="Toyoda A."/>
            <person name="Takaki Y."/>
            <person name="Nishi S."/>
            <person name="Hori S."/>
            <person name="Arai W."/>
            <person name="Tsubouchi T."/>
            <person name="Morono Y."/>
            <person name="Uchiyama I."/>
            <person name="Ito T."/>
            <person name="Fujiyama A."/>
            <person name="Inagaki F."/>
            <person name="Takami H."/>
        </authorList>
    </citation>
    <scope>NUCLEOTIDE SEQUENCE</scope>
    <source>
        <strain evidence="1">Expedition CK06-06</strain>
    </source>
</reference>
<accession>X1M112</accession>
<protein>
    <submittedName>
        <fullName evidence="1">Uncharacterized protein</fullName>
    </submittedName>
</protein>
<proteinExistence type="predicted"/>
<dbReference type="EMBL" id="BARV01003536">
    <property type="protein sequence ID" value="GAI08370.1"/>
    <property type="molecule type" value="Genomic_DNA"/>
</dbReference>
<name>X1M112_9ZZZZ</name>
<gene>
    <name evidence="1" type="ORF">S06H3_08395</name>
</gene>
<comment type="caution">
    <text evidence="1">The sequence shown here is derived from an EMBL/GenBank/DDBJ whole genome shotgun (WGS) entry which is preliminary data.</text>
</comment>
<evidence type="ECO:0000313" key="1">
    <source>
        <dbReference type="EMBL" id="GAI08370.1"/>
    </source>
</evidence>
<sequence>MKGNFETKLQVNNVSIELNPFVEEFLARTVAGAGSSLKGAENIKRLELYLEQGDIKIVVDGNELPLTPFPKDVITNTLVGLVSSLKGVGKIDSLQISVKAK</sequence>